<keyword evidence="2" id="KW-0812">Transmembrane</keyword>
<evidence type="ECO:0000313" key="3">
    <source>
        <dbReference type="EMBL" id="QOZ71618.1"/>
    </source>
</evidence>
<keyword evidence="2" id="KW-0472">Membrane</keyword>
<feature type="region of interest" description="Disordered" evidence="1">
    <location>
        <begin position="71"/>
        <end position="147"/>
    </location>
</feature>
<accession>A0AAE7TK15</accession>
<proteinExistence type="predicted"/>
<keyword evidence="2" id="KW-1133">Transmembrane helix</keyword>
<feature type="compositionally biased region" description="Low complexity" evidence="1">
    <location>
        <begin position="117"/>
        <end position="147"/>
    </location>
</feature>
<evidence type="ECO:0000256" key="2">
    <source>
        <dbReference type="SAM" id="Phobius"/>
    </source>
</evidence>
<dbReference type="EMBL" id="CP030050">
    <property type="protein sequence ID" value="QOZ71618.1"/>
    <property type="molecule type" value="Genomic_DNA"/>
</dbReference>
<feature type="compositionally biased region" description="Low complexity" evidence="1">
    <location>
        <begin position="90"/>
        <end position="102"/>
    </location>
</feature>
<reference evidence="3 4" key="1">
    <citation type="submission" date="2018-06" db="EMBL/GenBank/DDBJ databases">
        <title>Comparative genomics of Bradyrhizobium nodulating Arachidis hypogaea.</title>
        <authorList>
            <person name="Li Y."/>
        </authorList>
    </citation>
    <scope>NUCLEOTIDE SEQUENCE [LARGE SCALE GENOMIC DNA]</scope>
    <source>
        <strain evidence="3 4">CCBAU 051107</strain>
    </source>
</reference>
<sequence>MISREGGAPMNKALITAIVLLAGVPASAVAQERAGSAAIGAVSGAVVLGPVGAVAGAVIGYTAGPSIARSWGVKGSRSARHRPPSRREATPVAATTAPPRTRQAMEASGQMRAASNPPVQAAPAVQPAQAAPAAPAETTTPPVQGFD</sequence>
<protein>
    <recommendedName>
        <fullName evidence="5">DNA-directed RNA polymerase subunit N</fullName>
    </recommendedName>
</protein>
<evidence type="ECO:0000313" key="4">
    <source>
        <dbReference type="Proteomes" id="UP000594015"/>
    </source>
</evidence>
<evidence type="ECO:0000256" key="1">
    <source>
        <dbReference type="SAM" id="MobiDB-lite"/>
    </source>
</evidence>
<feature type="transmembrane region" description="Helical" evidence="2">
    <location>
        <begin position="38"/>
        <end position="61"/>
    </location>
</feature>
<dbReference type="AlphaFoldDB" id="A0AAE7TK15"/>
<dbReference type="KEGG" id="barh:WN72_38970"/>
<dbReference type="Proteomes" id="UP000594015">
    <property type="component" value="Chromosome"/>
</dbReference>
<gene>
    <name evidence="3" type="ORF">WN72_38970</name>
</gene>
<name>A0AAE7TK15_9BRAD</name>
<organism evidence="3 4">
    <name type="scientific">Bradyrhizobium arachidis</name>
    <dbReference type="NCBI Taxonomy" id="858423"/>
    <lineage>
        <taxon>Bacteria</taxon>
        <taxon>Pseudomonadati</taxon>
        <taxon>Pseudomonadota</taxon>
        <taxon>Alphaproteobacteria</taxon>
        <taxon>Hyphomicrobiales</taxon>
        <taxon>Nitrobacteraceae</taxon>
        <taxon>Bradyrhizobium</taxon>
    </lineage>
</organism>
<evidence type="ECO:0008006" key="5">
    <source>
        <dbReference type="Google" id="ProtNLM"/>
    </source>
</evidence>